<evidence type="ECO:0000313" key="2">
    <source>
        <dbReference type="EMBL" id="CEM45903.1"/>
    </source>
</evidence>
<sequence>MDWESSGIHKVVSDFCGEVTASESGKEALVALVQAIVKAFVKGKEEFTLEAIQKTIEDIIPGELKSYAKGEFLKACCKVNDIEEKKETGGDGGSGASVTTEEMQTASDVHISIPAVSKLLDESLNSPVPPKVAMGMAALCQYMMAEVVELSNNQRKQIVSAKDPDPEKAAEARENLTEDHIKRGIRSDPLLEEFFQGKWPPLSA</sequence>
<dbReference type="AlphaFoldDB" id="A0A0G4HNH2"/>
<dbReference type="InterPro" id="IPR009072">
    <property type="entry name" value="Histone-fold"/>
</dbReference>
<reference evidence="2" key="1">
    <citation type="submission" date="2014-11" db="EMBL/GenBank/DDBJ databases">
        <authorList>
            <person name="Otto D Thomas"/>
            <person name="Naeem Raeece"/>
        </authorList>
    </citation>
    <scope>NUCLEOTIDE SEQUENCE</scope>
</reference>
<dbReference type="GO" id="GO:0046982">
    <property type="term" value="F:protein heterodimerization activity"/>
    <property type="evidence" value="ECO:0007669"/>
    <property type="project" value="InterPro"/>
</dbReference>
<feature type="compositionally biased region" description="Basic and acidic residues" evidence="1">
    <location>
        <begin position="162"/>
        <end position="181"/>
    </location>
</feature>
<organism evidence="2">
    <name type="scientific">Chromera velia CCMP2878</name>
    <dbReference type="NCBI Taxonomy" id="1169474"/>
    <lineage>
        <taxon>Eukaryota</taxon>
        <taxon>Sar</taxon>
        <taxon>Alveolata</taxon>
        <taxon>Colpodellida</taxon>
        <taxon>Chromeraceae</taxon>
        <taxon>Chromera</taxon>
    </lineage>
</organism>
<dbReference type="Gene3D" id="1.10.20.10">
    <property type="entry name" value="Histone, subunit A"/>
    <property type="match status" value="1"/>
</dbReference>
<protein>
    <submittedName>
        <fullName evidence="2">Uncharacterized protein</fullName>
    </submittedName>
</protein>
<gene>
    <name evidence="2" type="ORF">Cvel_7694</name>
</gene>
<name>A0A0G4HNH2_9ALVE</name>
<proteinExistence type="predicted"/>
<accession>A0A0G4HNH2</accession>
<dbReference type="EMBL" id="CDMZ01003316">
    <property type="protein sequence ID" value="CEM45903.1"/>
    <property type="molecule type" value="Genomic_DNA"/>
</dbReference>
<dbReference type="VEuPathDB" id="CryptoDB:Cvel_7694"/>
<feature type="region of interest" description="Disordered" evidence="1">
    <location>
        <begin position="158"/>
        <end position="181"/>
    </location>
</feature>
<evidence type="ECO:0000256" key="1">
    <source>
        <dbReference type="SAM" id="MobiDB-lite"/>
    </source>
</evidence>